<dbReference type="AlphaFoldDB" id="A0A1J6HCF1"/>
<evidence type="ECO:0000256" key="1">
    <source>
        <dbReference type="SAM" id="SignalP"/>
    </source>
</evidence>
<keyword evidence="3" id="KW-1185">Reference proteome</keyword>
<protein>
    <submittedName>
        <fullName evidence="2">Uncharacterized protein</fullName>
    </submittedName>
</protein>
<dbReference type="OrthoDB" id="7161229at2"/>
<reference evidence="2 3" key="1">
    <citation type="submission" date="2016-10" db="EMBL/GenBank/DDBJ databases">
        <title>The Draft Genome Sequence of the Potato Rhizosphere Bacteria Ochrobactrum sp. IPA7.2.</title>
        <authorList>
            <person name="Gogoleva N.E."/>
            <person name="Khlopko Y.A."/>
            <person name="Burygin G.L."/>
            <person name="Plotnikov A.O."/>
        </authorList>
    </citation>
    <scope>NUCLEOTIDE SEQUENCE [LARGE SCALE GENOMIC DNA]</scope>
    <source>
        <strain evidence="2 3">IPA7.2</strain>
    </source>
</reference>
<sequence>MRWGIVLLACLLTTTGAQAQNRNAEFTVAVEKCWNRPYTDQPTPKLVWNVEINEKGDLVDITAKTPEPANGRALIEGLKRALQRCAPYNFPAGVYKLTVDPGAKGGKSLDPYK</sequence>
<gene>
    <name evidence="2" type="ORF">BLA27_24760</name>
</gene>
<keyword evidence="1" id="KW-0732">Signal</keyword>
<dbReference type="RefSeq" id="WP_036589668.1">
    <property type="nucleotide sequence ID" value="NZ_MOEC01000040.1"/>
</dbReference>
<accession>A0A1J6HCF1</accession>
<proteinExistence type="predicted"/>
<feature type="chain" id="PRO_5009638920" evidence="1">
    <location>
        <begin position="20"/>
        <end position="113"/>
    </location>
</feature>
<dbReference type="EMBL" id="MOEC01000040">
    <property type="protein sequence ID" value="OIS90820.1"/>
    <property type="molecule type" value="Genomic_DNA"/>
</dbReference>
<comment type="caution">
    <text evidence="2">The sequence shown here is derived from an EMBL/GenBank/DDBJ whole genome shotgun (WGS) entry which is preliminary data.</text>
</comment>
<organism evidence="2 3">
    <name type="scientific">Brucella cytisi</name>
    <dbReference type="NCBI Taxonomy" id="407152"/>
    <lineage>
        <taxon>Bacteria</taxon>
        <taxon>Pseudomonadati</taxon>
        <taxon>Pseudomonadota</taxon>
        <taxon>Alphaproteobacteria</taxon>
        <taxon>Hyphomicrobiales</taxon>
        <taxon>Brucellaceae</taxon>
        <taxon>Brucella/Ochrobactrum group</taxon>
        <taxon>Brucella</taxon>
    </lineage>
</organism>
<evidence type="ECO:0000313" key="2">
    <source>
        <dbReference type="EMBL" id="OIS90820.1"/>
    </source>
</evidence>
<evidence type="ECO:0000313" key="3">
    <source>
        <dbReference type="Proteomes" id="UP000182985"/>
    </source>
</evidence>
<name>A0A1J6HCF1_9HYPH</name>
<dbReference type="Proteomes" id="UP000182985">
    <property type="component" value="Unassembled WGS sequence"/>
</dbReference>
<feature type="signal peptide" evidence="1">
    <location>
        <begin position="1"/>
        <end position="19"/>
    </location>
</feature>